<accession>A0A940WDM4</accession>
<gene>
    <name evidence="1" type="ORF">JOL79_06850</name>
</gene>
<organism evidence="1 2">
    <name type="scientific">Microbispora oryzae</name>
    <dbReference type="NCBI Taxonomy" id="2806554"/>
    <lineage>
        <taxon>Bacteria</taxon>
        <taxon>Bacillati</taxon>
        <taxon>Actinomycetota</taxon>
        <taxon>Actinomycetes</taxon>
        <taxon>Streptosporangiales</taxon>
        <taxon>Streptosporangiaceae</taxon>
        <taxon>Microbispora</taxon>
    </lineage>
</organism>
<dbReference type="EMBL" id="JAFCNB010000003">
    <property type="protein sequence ID" value="MBP2703516.1"/>
    <property type="molecule type" value="Genomic_DNA"/>
</dbReference>
<protein>
    <submittedName>
        <fullName evidence="1">Uncharacterized protein</fullName>
    </submittedName>
</protein>
<dbReference type="RefSeq" id="WP_210154828.1">
    <property type="nucleotide sequence ID" value="NZ_JAFCNB010000003.1"/>
</dbReference>
<evidence type="ECO:0000313" key="2">
    <source>
        <dbReference type="Proteomes" id="UP000674234"/>
    </source>
</evidence>
<name>A0A940WDM4_9ACTN</name>
<dbReference type="AlphaFoldDB" id="A0A940WDM4"/>
<sequence length="84" mass="9068">MTAPPPSIGRIVHYCDHEGRCVAAMVVGLPAYLDGERFVDLTVFGRAGMSAVFGVFDVPQVEADEARAGEGAVRPSWHWPERVG</sequence>
<proteinExistence type="predicted"/>
<evidence type="ECO:0000313" key="1">
    <source>
        <dbReference type="EMBL" id="MBP2703516.1"/>
    </source>
</evidence>
<dbReference type="Proteomes" id="UP000674234">
    <property type="component" value="Unassembled WGS sequence"/>
</dbReference>
<keyword evidence="2" id="KW-1185">Reference proteome</keyword>
<comment type="caution">
    <text evidence="1">The sequence shown here is derived from an EMBL/GenBank/DDBJ whole genome shotgun (WGS) entry which is preliminary data.</text>
</comment>
<reference evidence="1" key="1">
    <citation type="submission" date="2021-02" db="EMBL/GenBank/DDBJ databases">
        <title>Draft genome sequence of Microbispora sp. RL4-1S isolated from rice leaves in Thailand.</title>
        <authorList>
            <person name="Muangham S."/>
            <person name="Duangmal K."/>
        </authorList>
    </citation>
    <scope>NUCLEOTIDE SEQUENCE</scope>
    <source>
        <strain evidence="1">RL4-1S</strain>
    </source>
</reference>